<feature type="chain" id="PRO_5040828901" description="Ricin B lectin domain-containing protein" evidence="1">
    <location>
        <begin position="25"/>
        <end position="506"/>
    </location>
</feature>
<evidence type="ECO:0000256" key="1">
    <source>
        <dbReference type="SAM" id="SignalP"/>
    </source>
</evidence>
<reference evidence="3" key="1">
    <citation type="submission" date="2023-01" db="EMBL/GenBank/DDBJ databases">
        <authorList>
            <person name="Van Ghelder C."/>
            <person name="Rancurel C."/>
        </authorList>
    </citation>
    <scope>NUCLEOTIDE SEQUENCE</scope>
    <source>
        <strain evidence="3">CNCM I-4278</strain>
    </source>
</reference>
<dbReference type="InterPro" id="IPR000772">
    <property type="entry name" value="Ricin_B_lectin"/>
</dbReference>
<dbReference type="InterPro" id="IPR035992">
    <property type="entry name" value="Ricin_B-like_lectins"/>
</dbReference>
<dbReference type="PANTHER" id="PTHR47791">
    <property type="entry name" value="MEIOTICALLY UP-REGULATED GENE 191 PROTEIN"/>
    <property type="match status" value="1"/>
</dbReference>
<feature type="domain" description="Ricin B lectin" evidence="2">
    <location>
        <begin position="405"/>
        <end position="491"/>
    </location>
</feature>
<dbReference type="GO" id="GO:0005975">
    <property type="term" value="P:carbohydrate metabolic process"/>
    <property type="evidence" value="ECO:0007669"/>
    <property type="project" value="InterPro"/>
</dbReference>
<dbReference type="Proteomes" id="UP001152607">
    <property type="component" value="Unassembled WGS sequence"/>
</dbReference>
<keyword evidence="4" id="KW-1185">Reference proteome</keyword>
<evidence type="ECO:0000313" key="4">
    <source>
        <dbReference type="Proteomes" id="UP001152607"/>
    </source>
</evidence>
<keyword evidence="1" id="KW-0732">Signal</keyword>
<dbReference type="InterPro" id="IPR053169">
    <property type="entry name" value="MUG_Protein"/>
</dbReference>
<proteinExistence type="predicted"/>
<sequence length="506" mass="56212">MRATTAQKRFMALILLAAPQISSAISAGDPDTIFQSFNNALLIRSGSDVYYKTSLNNDTPDPSWSGALNILVAEDAYERTGDAAQRPLVNELCTTWLKKNPPPWTWNWWNDDLGWYTMALTRGYLITGTQSFLDQAKYGFDLAFTRGWDTQYNGGGIWEENPEGTVGDGNKLSKEALANDSLGKVACLLYQATHDRGYLDKCQQIYGWVTTHIYDADTGQIYTGVEPDGKLNKAAAAYNQGTFLDFTETLYMCKGNTSVRAIGQKALDYLKTNIAKNGVLSGNNDHTWADEAARGAGNYIRNHQLWDKYYDWMVQNADAIMKNRRSDLGITDNAWDRQTPNDNTALANKFDSATAWLQYTPTTKPGSIAGLHYVVNQKTGLLLDNGNKDTKDAVAMQWGRNGGQNQRWHFSQNADGSWNIISMSSFNALDCPAGKPGNGVQMVQWPRNRNSNQRWLLEQQSDGAWQIKNQASGGSLDGASNSTNGAPVVQWTWGAESQQKWLLQPV</sequence>
<dbReference type="PANTHER" id="PTHR47791:SF3">
    <property type="entry name" value="MEIOTICALLY UP-REGULATED GENE 191 PROTEIN"/>
    <property type="match status" value="1"/>
</dbReference>
<dbReference type="SUPFAM" id="SSF48208">
    <property type="entry name" value="Six-hairpin glycosidases"/>
    <property type="match status" value="1"/>
</dbReference>
<gene>
    <name evidence="3" type="ORF">PDIGIT_LOCUS9275</name>
</gene>
<evidence type="ECO:0000259" key="2">
    <source>
        <dbReference type="Pfam" id="PF14200"/>
    </source>
</evidence>
<dbReference type="CDD" id="cd00161">
    <property type="entry name" value="beta-trefoil_Ricin-like"/>
    <property type="match status" value="1"/>
</dbReference>
<dbReference type="PROSITE" id="PS50231">
    <property type="entry name" value="RICIN_B_LECTIN"/>
    <property type="match status" value="1"/>
</dbReference>
<dbReference type="OrthoDB" id="9984024at2759"/>
<dbReference type="SUPFAM" id="SSF50370">
    <property type="entry name" value="Ricin B-like lectins"/>
    <property type="match status" value="1"/>
</dbReference>
<organism evidence="3 4">
    <name type="scientific">Periconia digitata</name>
    <dbReference type="NCBI Taxonomy" id="1303443"/>
    <lineage>
        <taxon>Eukaryota</taxon>
        <taxon>Fungi</taxon>
        <taxon>Dikarya</taxon>
        <taxon>Ascomycota</taxon>
        <taxon>Pezizomycotina</taxon>
        <taxon>Dothideomycetes</taxon>
        <taxon>Pleosporomycetidae</taxon>
        <taxon>Pleosporales</taxon>
        <taxon>Massarineae</taxon>
        <taxon>Periconiaceae</taxon>
        <taxon>Periconia</taxon>
    </lineage>
</organism>
<name>A0A9W4XLN4_9PLEO</name>
<dbReference type="Pfam" id="PF14200">
    <property type="entry name" value="RicinB_lectin_2"/>
    <property type="match status" value="1"/>
</dbReference>
<evidence type="ECO:0000313" key="3">
    <source>
        <dbReference type="EMBL" id="CAI6336183.1"/>
    </source>
</evidence>
<accession>A0A9W4XLN4</accession>
<comment type="caution">
    <text evidence="3">The sequence shown here is derived from an EMBL/GenBank/DDBJ whole genome shotgun (WGS) entry which is preliminary data.</text>
</comment>
<protein>
    <recommendedName>
        <fullName evidence="2">Ricin B lectin domain-containing protein</fullName>
    </recommendedName>
</protein>
<dbReference type="InterPro" id="IPR008928">
    <property type="entry name" value="6-hairpin_glycosidase_sf"/>
</dbReference>
<dbReference type="Gene3D" id="1.50.10.20">
    <property type="match status" value="1"/>
</dbReference>
<feature type="signal peptide" evidence="1">
    <location>
        <begin position="1"/>
        <end position="24"/>
    </location>
</feature>
<dbReference type="AlphaFoldDB" id="A0A9W4XLN4"/>
<dbReference type="EMBL" id="CAOQHR010000006">
    <property type="protein sequence ID" value="CAI6336183.1"/>
    <property type="molecule type" value="Genomic_DNA"/>
</dbReference>
<dbReference type="Gene3D" id="2.80.10.50">
    <property type="match status" value="1"/>
</dbReference>